<dbReference type="EMBL" id="LNCD01000012">
    <property type="protein sequence ID" value="KWV59445.1"/>
    <property type="molecule type" value="Genomic_DNA"/>
</dbReference>
<evidence type="ECO:0000259" key="1">
    <source>
        <dbReference type="PROSITE" id="PS50943"/>
    </source>
</evidence>
<organism evidence="2 3">
    <name type="scientific">Rhizobium altiplani</name>
    <dbReference type="NCBI Taxonomy" id="1864509"/>
    <lineage>
        <taxon>Bacteria</taxon>
        <taxon>Pseudomonadati</taxon>
        <taxon>Pseudomonadota</taxon>
        <taxon>Alphaproteobacteria</taxon>
        <taxon>Hyphomicrobiales</taxon>
        <taxon>Rhizobiaceae</taxon>
        <taxon>Rhizobium/Agrobacterium group</taxon>
        <taxon>Rhizobium</taxon>
    </lineage>
</organism>
<comment type="caution">
    <text evidence="2">The sequence shown here is derived from an EMBL/GenBank/DDBJ whole genome shotgun (WGS) entry which is preliminary data.</text>
</comment>
<proteinExistence type="predicted"/>
<dbReference type="SUPFAM" id="SSF47413">
    <property type="entry name" value="lambda repressor-like DNA-binding domains"/>
    <property type="match status" value="2"/>
</dbReference>
<accession>A0A109K2C1</accession>
<reference evidence="2 3" key="1">
    <citation type="submission" date="2015-11" db="EMBL/GenBank/DDBJ databases">
        <title>Draft Genome Sequence of the Strain BR 10423 (Rhizobium sp.) isolated from nodules of Mimosa pudica.</title>
        <authorList>
            <person name="Barauna A.C."/>
            <person name="Zilli J.E."/>
            <person name="Simoes-Araujo J.L."/>
            <person name="Reis V.M."/>
            <person name="James E.K."/>
            <person name="Reis F.B.Jr."/>
            <person name="Rouws L.F."/>
            <person name="Passos S.R."/>
            <person name="Gois S.R."/>
        </authorList>
    </citation>
    <scope>NUCLEOTIDE SEQUENCE [LARGE SCALE GENOMIC DNA]</scope>
    <source>
        <strain evidence="2 3">BR10423</strain>
    </source>
</reference>
<dbReference type="Gene3D" id="1.10.260.40">
    <property type="entry name" value="lambda repressor-like DNA-binding domains"/>
    <property type="match status" value="2"/>
</dbReference>
<feature type="domain" description="HTH cro/C1-type" evidence="1">
    <location>
        <begin position="10"/>
        <end position="36"/>
    </location>
</feature>
<name>A0A109K2C1_9HYPH</name>
<dbReference type="CDD" id="cd00093">
    <property type="entry name" value="HTH_XRE"/>
    <property type="match status" value="2"/>
</dbReference>
<dbReference type="InterPro" id="IPR001387">
    <property type="entry name" value="Cro/C1-type_HTH"/>
</dbReference>
<protein>
    <recommendedName>
        <fullName evidence="1">HTH cro/C1-type domain-containing protein</fullName>
    </recommendedName>
</protein>
<feature type="domain" description="HTH cro/C1-type" evidence="1">
    <location>
        <begin position="104"/>
        <end position="135"/>
    </location>
</feature>
<keyword evidence="3" id="KW-1185">Reference proteome</keyword>
<sequence>MRLPAPPEALRVARALTAFSQQEAAELAGVTRRYISTAETSEAMFNLNLQLIDFYTARGIEFLGQAAVGHEVLCAGARWRPPPTTTLLTSDYERYRTEDDGISFRGARALLNKTQADVAEEIGLSVATVKALERGGHWTDTSATMQLYFENQGVEFVGWGDASTRRYFGVGVRWKA</sequence>
<evidence type="ECO:0000313" key="3">
    <source>
        <dbReference type="Proteomes" id="UP000068164"/>
    </source>
</evidence>
<dbReference type="GO" id="GO:0003677">
    <property type="term" value="F:DNA binding"/>
    <property type="evidence" value="ECO:0007669"/>
    <property type="project" value="InterPro"/>
</dbReference>
<dbReference type="OrthoDB" id="8389900at2"/>
<dbReference type="PROSITE" id="PS50943">
    <property type="entry name" value="HTH_CROC1"/>
    <property type="match status" value="2"/>
</dbReference>
<evidence type="ECO:0000313" key="2">
    <source>
        <dbReference type="EMBL" id="KWV59445.1"/>
    </source>
</evidence>
<dbReference type="Proteomes" id="UP000068164">
    <property type="component" value="Unassembled WGS sequence"/>
</dbReference>
<dbReference type="Pfam" id="PF01381">
    <property type="entry name" value="HTH_3"/>
    <property type="match status" value="1"/>
</dbReference>
<gene>
    <name evidence="2" type="ORF">AS026_28680</name>
</gene>
<dbReference type="InterPro" id="IPR010982">
    <property type="entry name" value="Lambda_DNA-bd_dom_sf"/>
</dbReference>
<dbReference type="AlphaFoldDB" id="A0A109K2C1"/>